<evidence type="ECO:0000313" key="14">
    <source>
        <dbReference type="EMBL" id="GDY30591.1"/>
    </source>
</evidence>
<comment type="caution">
    <text evidence="14">The sequence shown here is derived from an EMBL/GenBank/DDBJ whole genome shotgun (WGS) entry which is preliminary data.</text>
</comment>
<dbReference type="GO" id="GO:0030145">
    <property type="term" value="F:manganese ion binding"/>
    <property type="evidence" value="ECO:0007669"/>
    <property type="project" value="TreeGrafter"/>
</dbReference>
<comment type="function">
    <text evidence="9">Catalyzes the NADPH-dependent rearrangement and reduction of 1-deoxy-D-xylulose-5-phosphate (DXP) to 2-C-methyl-D-erythritol 4-phosphate (MEP).</text>
</comment>
<evidence type="ECO:0000256" key="9">
    <source>
        <dbReference type="HAMAP-Rule" id="MF_00183"/>
    </source>
</evidence>
<feature type="binding site" evidence="9">
    <location>
        <position position="187"/>
    </location>
    <ligand>
        <name>NADPH</name>
        <dbReference type="ChEBI" id="CHEBI:57783"/>
    </ligand>
</feature>
<feature type="binding site" evidence="9">
    <location>
        <position position="264"/>
    </location>
    <ligand>
        <name>NADPH</name>
        <dbReference type="ChEBI" id="CHEBI:57783"/>
    </ligand>
</feature>
<dbReference type="SUPFAM" id="SSF69055">
    <property type="entry name" value="1-deoxy-D-xylulose-5-phosphate reductoisomerase, C-terminal domain"/>
    <property type="match status" value="1"/>
</dbReference>
<dbReference type="HAMAP" id="MF_00183">
    <property type="entry name" value="DXP_reductoisom"/>
    <property type="match status" value="1"/>
</dbReference>
<dbReference type="InterPro" id="IPR003821">
    <property type="entry name" value="DXP_reductoisomerase"/>
</dbReference>
<dbReference type="GO" id="GO:0030604">
    <property type="term" value="F:1-deoxy-D-xylulose-5-phosphate reductoisomerase activity"/>
    <property type="evidence" value="ECO:0007669"/>
    <property type="project" value="UniProtKB-UniRule"/>
</dbReference>
<dbReference type="Pfam" id="PF02670">
    <property type="entry name" value="DXP_reductoisom"/>
    <property type="match status" value="1"/>
</dbReference>
<dbReference type="GO" id="GO:0070402">
    <property type="term" value="F:NADPH binding"/>
    <property type="evidence" value="ECO:0007669"/>
    <property type="project" value="InterPro"/>
</dbReference>
<feature type="binding site" evidence="9">
    <location>
        <position position="235"/>
    </location>
    <ligand>
        <name>1-deoxy-D-xylulose 5-phosphate</name>
        <dbReference type="ChEBI" id="CHEBI:57792"/>
    </ligand>
</feature>
<dbReference type="NCBIfam" id="TIGR00243">
    <property type="entry name" value="Dxr"/>
    <property type="match status" value="1"/>
</dbReference>
<feature type="binding site" evidence="9">
    <location>
        <position position="185"/>
    </location>
    <ligand>
        <name>NADPH</name>
        <dbReference type="ChEBI" id="CHEBI:57783"/>
    </ligand>
</feature>
<feature type="region of interest" description="Disordered" evidence="10">
    <location>
        <begin position="1"/>
        <end position="50"/>
    </location>
</feature>
<keyword evidence="5 9" id="KW-0560">Oxidoreductase</keyword>
<comment type="cofactor">
    <cofactor evidence="9">
        <name>Mg(2+)</name>
        <dbReference type="ChEBI" id="CHEBI:18420"/>
    </cofactor>
    <cofactor evidence="9">
        <name>Mn(2+)</name>
        <dbReference type="ChEBI" id="CHEBI:29035"/>
    </cofactor>
</comment>
<dbReference type="InterPro" id="IPR036169">
    <property type="entry name" value="DXPR_C_sf"/>
</dbReference>
<dbReference type="Gene3D" id="3.40.50.720">
    <property type="entry name" value="NAD(P)-binding Rossmann-like Domain"/>
    <property type="match status" value="1"/>
</dbReference>
<dbReference type="PANTHER" id="PTHR30525">
    <property type="entry name" value="1-DEOXY-D-XYLULOSE 5-PHOSPHATE REDUCTOISOMERASE"/>
    <property type="match status" value="1"/>
</dbReference>
<organism evidence="14 15">
    <name type="scientific">Gandjariella thermophila</name>
    <dbReference type="NCBI Taxonomy" id="1931992"/>
    <lineage>
        <taxon>Bacteria</taxon>
        <taxon>Bacillati</taxon>
        <taxon>Actinomycetota</taxon>
        <taxon>Actinomycetes</taxon>
        <taxon>Pseudonocardiales</taxon>
        <taxon>Pseudonocardiaceae</taxon>
        <taxon>Gandjariella</taxon>
    </lineage>
</organism>
<feature type="binding site" evidence="9">
    <location>
        <position position="276"/>
    </location>
    <ligand>
        <name>1-deoxy-D-xylulose 5-phosphate</name>
        <dbReference type="ChEBI" id="CHEBI:57792"/>
    </ligand>
</feature>
<evidence type="ECO:0000259" key="13">
    <source>
        <dbReference type="Pfam" id="PF13288"/>
    </source>
</evidence>
<comment type="similarity">
    <text evidence="2 9">Belongs to the DXR family.</text>
</comment>
<dbReference type="PANTHER" id="PTHR30525:SF0">
    <property type="entry name" value="1-DEOXY-D-XYLULOSE 5-PHOSPHATE REDUCTOISOMERASE, CHLOROPLASTIC"/>
    <property type="match status" value="1"/>
</dbReference>
<dbReference type="SUPFAM" id="SSF55347">
    <property type="entry name" value="Glyceraldehyde-3-phosphate dehydrogenase-like, C-terminal domain"/>
    <property type="match status" value="1"/>
</dbReference>
<feature type="binding site" evidence="9">
    <location>
        <position position="271"/>
    </location>
    <ligand>
        <name>1-deoxy-D-xylulose 5-phosphate</name>
        <dbReference type="ChEBI" id="CHEBI:57792"/>
    </ligand>
</feature>
<feature type="compositionally biased region" description="Pro residues" evidence="10">
    <location>
        <begin position="38"/>
        <end position="49"/>
    </location>
</feature>
<evidence type="ECO:0000256" key="10">
    <source>
        <dbReference type="SAM" id="MobiDB-lite"/>
    </source>
</evidence>
<feature type="binding site" evidence="9">
    <location>
        <position position="280"/>
    </location>
    <ligand>
        <name>1-deoxy-D-xylulose 5-phosphate</name>
        <dbReference type="ChEBI" id="CHEBI:57792"/>
    </ligand>
</feature>
<evidence type="ECO:0000259" key="12">
    <source>
        <dbReference type="Pfam" id="PF08436"/>
    </source>
</evidence>
<comment type="pathway">
    <text evidence="1 9">Isoprenoid biosynthesis; isopentenyl diphosphate biosynthesis via DXP pathway; isopentenyl diphosphate from 1-deoxy-D-xylulose 5-phosphate: step 1/6.</text>
</comment>
<proteinExistence type="inferred from homology"/>
<evidence type="ECO:0000256" key="1">
    <source>
        <dbReference type="ARBA" id="ARBA00005094"/>
    </source>
</evidence>
<evidence type="ECO:0000256" key="4">
    <source>
        <dbReference type="ARBA" id="ARBA00022857"/>
    </source>
</evidence>
<dbReference type="GO" id="GO:0016853">
    <property type="term" value="F:isomerase activity"/>
    <property type="evidence" value="ECO:0007669"/>
    <property type="project" value="UniProtKB-KW"/>
</dbReference>
<dbReference type="UniPathway" id="UPA00056">
    <property type="reaction ID" value="UER00092"/>
</dbReference>
<dbReference type="EC" id="1.1.1.267" evidence="9"/>
<accession>A0A4D4J287</accession>
<dbReference type="Pfam" id="PF13288">
    <property type="entry name" value="DXPR_C"/>
    <property type="match status" value="1"/>
</dbReference>
<dbReference type="EMBL" id="BJFL01000008">
    <property type="protein sequence ID" value="GDY30591.1"/>
    <property type="molecule type" value="Genomic_DNA"/>
</dbReference>
<sequence length="453" mass="46538">MAARRPGSASGLRVPHRRAAGAVSGTIGVMESSTSPTDPLPATPPPGEPAPRTVLILGSTGSIGTQALDVIAANPERFRVVGLAAGGSDPAALAAQALTTGAPAIAVTRATAAEDVELALYAEAQRRGYARGEFRLPRLLAGPESVGELITTTPADVVLNGMPGSQGLAPTLAALATGATLALANKESLVAGGPLVLRAARPGQIVPVDSEHSALAQCLRGGRADEVARLVLTASGGPFRGRRRDELDGVTVENALAHPTWSMGPVVTINSATLVNKGLEVIEAHLLFGVPYDRIDVVVHPQSVVHSMVTFTDGSTLAQASPPDMRLPISLALAWPSRVSGAASPCTFVVPTAWTFEPVDEETFPAVRLARQAGNSGGCMPAIYNAANEEAVAAFLGGGTPFTSIVDTVARVLDEADGWDAEPASVGDVLAAEKWARERARELVAPTAGWGRD</sequence>
<keyword evidence="14" id="KW-0413">Isomerase</keyword>
<gene>
    <name evidence="9 14" type="primary">dxr</name>
    <name evidence="14" type="ORF">GTS_22240</name>
</gene>
<keyword evidence="3 9" id="KW-0479">Metal-binding</keyword>
<dbReference type="PIRSF" id="PIRSF006205">
    <property type="entry name" value="Dxp_reductismrs"/>
    <property type="match status" value="1"/>
</dbReference>
<keyword evidence="4 9" id="KW-0521">NADP</keyword>
<feature type="binding site" evidence="9">
    <location>
        <position position="63"/>
    </location>
    <ligand>
        <name>NADPH</name>
        <dbReference type="ChEBI" id="CHEBI:57783"/>
    </ligand>
</feature>
<evidence type="ECO:0000313" key="15">
    <source>
        <dbReference type="Proteomes" id="UP000298860"/>
    </source>
</evidence>
<dbReference type="AlphaFoldDB" id="A0A4D4J287"/>
<feature type="binding site" evidence="9">
    <location>
        <position position="210"/>
    </location>
    <ligand>
        <name>1-deoxy-D-xylulose 5-phosphate</name>
        <dbReference type="ChEBI" id="CHEBI:57792"/>
    </ligand>
</feature>
<dbReference type="InterPro" id="IPR013644">
    <property type="entry name" value="DXP_reductoisomerase_C"/>
</dbReference>
<comment type="catalytic activity">
    <reaction evidence="8">
        <text>2-C-methyl-D-erythritol 4-phosphate + NADP(+) = 1-deoxy-D-xylulose 5-phosphate + NADPH + H(+)</text>
        <dbReference type="Rhea" id="RHEA:13717"/>
        <dbReference type="ChEBI" id="CHEBI:15378"/>
        <dbReference type="ChEBI" id="CHEBI:57783"/>
        <dbReference type="ChEBI" id="CHEBI:57792"/>
        <dbReference type="ChEBI" id="CHEBI:58262"/>
        <dbReference type="ChEBI" id="CHEBI:58349"/>
        <dbReference type="EC" id="1.1.1.267"/>
    </reaction>
    <physiologicalReaction direction="right-to-left" evidence="8">
        <dbReference type="Rhea" id="RHEA:13719"/>
    </physiologicalReaction>
</comment>
<dbReference type="GO" id="GO:0051484">
    <property type="term" value="P:isopentenyl diphosphate biosynthetic process, methylerythritol 4-phosphate pathway involved in terpenoid biosynthetic process"/>
    <property type="evidence" value="ECO:0007669"/>
    <property type="project" value="UniProtKB-ARBA"/>
</dbReference>
<keyword evidence="7 9" id="KW-0414">Isoprene biosynthesis</keyword>
<name>A0A4D4J287_9PSEU</name>
<evidence type="ECO:0000256" key="5">
    <source>
        <dbReference type="ARBA" id="ARBA00023002"/>
    </source>
</evidence>
<keyword evidence="9" id="KW-0460">Magnesium</keyword>
<feature type="domain" description="DXP reductoisomerase C-terminal" evidence="13">
    <location>
        <begin position="321"/>
        <end position="438"/>
    </location>
</feature>
<evidence type="ECO:0000256" key="8">
    <source>
        <dbReference type="ARBA" id="ARBA00048543"/>
    </source>
</evidence>
<feature type="binding site" evidence="9">
    <location>
        <position position="211"/>
    </location>
    <ligand>
        <name>Mn(2+)</name>
        <dbReference type="ChEBI" id="CHEBI:29035"/>
    </ligand>
</feature>
<dbReference type="InterPro" id="IPR013512">
    <property type="entry name" value="DXP_reductoisomerase_N"/>
</dbReference>
<dbReference type="InterPro" id="IPR026877">
    <property type="entry name" value="DXPR_C"/>
</dbReference>
<feature type="binding site" evidence="9">
    <location>
        <position position="209"/>
    </location>
    <ligand>
        <name>Mn(2+)</name>
        <dbReference type="ChEBI" id="CHEBI:29035"/>
    </ligand>
</feature>
<feature type="binding site" evidence="9">
    <location>
        <position position="280"/>
    </location>
    <ligand>
        <name>Mn(2+)</name>
        <dbReference type="ChEBI" id="CHEBI:29035"/>
    </ligand>
</feature>
<comment type="caution">
    <text evidence="9">Lacks conserved residue(s) required for the propagation of feature annotation.</text>
</comment>
<dbReference type="Gene3D" id="1.10.1740.10">
    <property type="match status" value="1"/>
</dbReference>
<keyword evidence="15" id="KW-1185">Reference proteome</keyword>
<feature type="domain" description="1-deoxy-D-xylulose 5-phosphate reductoisomerase N-terminal" evidence="11">
    <location>
        <begin position="54"/>
        <end position="193"/>
    </location>
</feature>
<feature type="binding site" evidence="9">
    <location>
        <position position="211"/>
    </location>
    <ligand>
        <name>1-deoxy-D-xylulose 5-phosphate</name>
        <dbReference type="ChEBI" id="CHEBI:57792"/>
    </ligand>
</feature>
<feature type="binding site" evidence="9">
    <location>
        <position position="60"/>
    </location>
    <ligand>
        <name>NADPH</name>
        <dbReference type="ChEBI" id="CHEBI:57783"/>
    </ligand>
</feature>
<feature type="binding site" evidence="9">
    <location>
        <position position="258"/>
    </location>
    <ligand>
        <name>1-deoxy-D-xylulose 5-phosphate</name>
        <dbReference type="ChEBI" id="CHEBI:57792"/>
    </ligand>
</feature>
<keyword evidence="6 9" id="KW-0464">Manganese</keyword>
<feature type="binding site" evidence="9">
    <location>
        <position position="62"/>
    </location>
    <ligand>
        <name>NADPH</name>
        <dbReference type="ChEBI" id="CHEBI:57783"/>
    </ligand>
</feature>
<feature type="binding site" evidence="9">
    <location>
        <position position="186"/>
    </location>
    <ligand>
        <name>1-deoxy-D-xylulose 5-phosphate</name>
        <dbReference type="ChEBI" id="CHEBI:57792"/>
    </ligand>
</feature>
<protein>
    <recommendedName>
        <fullName evidence="9">1-deoxy-D-xylulose 5-phosphate reductoisomerase</fullName>
        <shortName evidence="9">DXP reductoisomerase</shortName>
        <ecNumber evidence="9">1.1.1.267</ecNumber>
    </recommendedName>
    <alternativeName>
        <fullName evidence="9">1-deoxyxylulose-5-phosphate reductoisomerase</fullName>
    </alternativeName>
    <alternativeName>
        <fullName evidence="9">2-C-methyl-D-erythritol 4-phosphate synthase</fullName>
    </alternativeName>
</protein>
<dbReference type="Pfam" id="PF08436">
    <property type="entry name" value="DXP_redisom_C"/>
    <property type="match status" value="1"/>
</dbReference>
<evidence type="ECO:0000259" key="11">
    <source>
        <dbReference type="Pfam" id="PF02670"/>
    </source>
</evidence>
<evidence type="ECO:0000256" key="7">
    <source>
        <dbReference type="ARBA" id="ARBA00023229"/>
    </source>
</evidence>
<evidence type="ECO:0000256" key="6">
    <source>
        <dbReference type="ARBA" id="ARBA00023211"/>
    </source>
</evidence>
<feature type="domain" description="1-deoxy-D-xylulose 5-phosphate reductoisomerase C-terminal" evidence="12">
    <location>
        <begin position="205"/>
        <end position="288"/>
    </location>
</feature>
<feature type="binding site" evidence="9">
    <location>
        <position position="277"/>
    </location>
    <ligand>
        <name>1-deoxy-D-xylulose 5-phosphate</name>
        <dbReference type="ChEBI" id="CHEBI:57792"/>
    </ligand>
</feature>
<evidence type="ECO:0000256" key="2">
    <source>
        <dbReference type="ARBA" id="ARBA00006825"/>
    </source>
</evidence>
<evidence type="ECO:0000256" key="3">
    <source>
        <dbReference type="ARBA" id="ARBA00022723"/>
    </source>
</evidence>
<reference evidence="15" key="1">
    <citation type="submission" date="2019-04" db="EMBL/GenBank/DDBJ databases">
        <title>Draft genome sequence of Pseudonocardiaceae bacterium SL3-2-4.</title>
        <authorList>
            <person name="Ningsih F."/>
            <person name="Yokota A."/>
            <person name="Sakai Y."/>
            <person name="Nanatani K."/>
            <person name="Yabe S."/>
            <person name="Oetari A."/>
            <person name="Sjamsuridzal W."/>
        </authorList>
    </citation>
    <scope>NUCLEOTIDE SEQUENCE [LARGE SCALE GENOMIC DNA]</scope>
    <source>
        <strain evidence="15">SL3-2-4</strain>
    </source>
</reference>
<feature type="binding site" evidence="9">
    <location>
        <position position="86"/>
    </location>
    <ligand>
        <name>NADPH</name>
        <dbReference type="ChEBI" id="CHEBI:57783"/>
    </ligand>
</feature>
<feature type="binding site" evidence="9">
    <location>
        <position position="61"/>
    </location>
    <ligand>
        <name>NADPH</name>
        <dbReference type="ChEBI" id="CHEBI:57783"/>
    </ligand>
</feature>
<dbReference type="Proteomes" id="UP000298860">
    <property type="component" value="Unassembled WGS sequence"/>
</dbReference>
<dbReference type="FunFam" id="3.40.50.720:FF:000045">
    <property type="entry name" value="1-deoxy-D-xylulose 5-phosphate reductoisomerase"/>
    <property type="match status" value="1"/>
</dbReference>
<dbReference type="InterPro" id="IPR036291">
    <property type="entry name" value="NAD(P)-bd_dom_sf"/>
</dbReference>
<dbReference type="SUPFAM" id="SSF51735">
    <property type="entry name" value="NAD(P)-binding Rossmann-fold domains"/>
    <property type="match status" value="1"/>
</dbReference>